<dbReference type="AlphaFoldDB" id="A0A2R6QBF3"/>
<gene>
    <name evidence="1" type="ORF">PHLCEN_2v3825</name>
</gene>
<comment type="caution">
    <text evidence="1">The sequence shown here is derived from an EMBL/GenBank/DDBJ whole genome shotgun (WGS) entry which is preliminary data.</text>
</comment>
<reference evidence="1 2" key="1">
    <citation type="submission" date="2018-02" db="EMBL/GenBank/DDBJ databases">
        <title>Genome sequence of the basidiomycete white-rot fungus Phlebia centrifuga.</title>
        <authorList>
            <person name="Granchi Z."/>
            <person name="Peng M."/>
            <person name="de Vries R.P."/>
            <person name="Hilden K."/>
            <person name="Makela M.R."/>
            <person name="Grigoriev I."/>
            <person name="Riley R."/>
        </authorList>
    </citation>
    <scope>NUCLEOTIDE SEQUENCE [LARGE SCALE GENOMIC DNA]</scope>
    <source>
        <strain evidence="1 2">FBCC195</strain>
    </source>
</reference>
<name>A0A2R6QBF3_9APHY</name>
<accession>A0A2R6QBF3</accession>
<proteinExistence type="predicted"/>
<sequence>MSDVLETGHTPYLPIEITDTIIDLLQTDSKAILSSCTLVSRSWLPRSRLHLFTRVQVLELKTRFEPFIELLTQAGGPRLDPPISTTIKRLRLDASGGAGKKDILFNTPAPLTMVMLKMLLSNLPNLLDLDIHGVKLTWLEPGPPDTGDVIAIPDLIHLNSLTLDSFTTSSKDPSDFISSLSLFSSIDVLRISDVFHIDIPEDPAAIAAHPTLVMTNPYFPSHLEISSIEVRDDDCTPFLLALLQKTASVETINKLGVVCRTRVHADALGSFLDNVGAKIRKISVDIVMLFQEPLSPTVVDALHIPACTALTHLNLRISLILDLRNRLNTRMFIAASRLIACASRTVQTVVLNILLGGSYVGVNKFKSLIQTMTTEFKWLQSVIKQKGSRLCIRWNGLERMVKRVEKRERVEDQLCGLVRSHLLELDADGMLTFGGDVEDLYCHAHVLSKSERARQFDFMAMIQRIVSDDFLIGSGVRTNRRRRRFL</sequence>
<evidence type="ECO:0000313" key="1">
    <source>
        <dbReference type="EMBL" id="PSS05445.1"/>
    </source>
</evidence>
<evidence type="ECO:0008006" key="3">
    <source>
        <dbReference type="Google" id="ProtNLM"/>
    </source>
</evidence>
<dbReference type="OrthoDB" id="2921803at2759"/>
<keyword evidence="2" id="KW-1185">Reference proteome</keyword>
<dbReference type="EMBL" id="MLYV02000371">
    <property type="protein sequence ID" value="PSS05445.1"/>
    <property type="molecule type" value="Genomic_DNA"/>
</dbReference>
<organism evidence="1 2">
    <name type="scientific">Hermanssonia centrifuga</name>
    <dbReference type="NCBI Taxonomy" id="98765"/>
    <lineage>
        <taxon>Eukaryota</taxon>
        <taxon>Fungi</taxon>
        <taxon>Dikarya</taxon>
        <taxon>Basidiomycota</taxon>
        <taxon>Agaricomycotina</taxon>
        <taxon>Agaricomycetes</taxon>
        <taxon>Polyporales</taxon>
        <taxon>Meruliaceae</taxon>
        <taxon>Hermanssonia</taxon>
    </lineage>
</organism>
<dbReference type="SUPFAM" id="SSF52047">
    <property type="entry name" value="RNI-like"/>
    <property type="match status" value="1"/>
</dbReference>
<evidence type="ECO:0000313" key="2">
    <source>
        <dbReference type="Proteomes" id="UP000186601"/>
    </source>
</evidence>
<dbReference type="Proteomes" id="UP000186601">
    <property type="component" value="Unassembled WGS sequence"/>
</dbReference>
<protein>
    <recommendedName>
        <fullName evidence="3">F-box domain-containing protein</fullName>
    </recommendedName>
</protein>